<proteinExistence type="predicted"/>
<dbReference type="PANTHER" id="PTHR43788">
    <property type="entry name" value="DNA2/NAM7 HELICASE FAMILY MEMBER"/>
    <property type="match status" value="1"/>
</dbReference>
<dbReference type="Proteomes" id="UP000305517">
    <property type="component" value="Unassembled WGS sequence"/>
</dbReference>
<dbReference type="RefSeq" id="WP_138081335.1">
    <property type="nucleotide sequence ID" value="NZ_VAJM01000015.1"/>
</dbReference>
<dbReference type="SUPFAM" id="SSF52540">
    <property type="entry name" value="P-loop containing nucleoside triphosphate hydrolases"/>
    <property type="match status" value="1"/>
</dbReference>
<dbReference type="AlphaFoldDB" id="A0A5R8WJC6"/>
<accession>A0A5R8WJC6</accession>
<evidence type="ECO:0000313" key="1">
    <source>
        <dbReference type="EMBL" id="TLM88987.1"/>
    </source>
</evidence>
<gene>
    <name evidence="1" type="ORF">FDY95_22665</name>
</gene>
<dbReference type="Gene3D" id="3.40.50.300">
    <property type="entry name" value="P-loop containing nucleotide triphosphate hydrolases"/>
    <property type="match status" value="2"/>
</dbReference>
<dbReference type="PANTHER" id="PTHR43788:SF8">
    <property type="entry name" value="DNA-BINDING PROTEIN SMUBP-2"/>
    <property type="match status" value="1"/>
</dbReference>
<protein>
    <recommendedName>
        <fullName evidence="3">AAA+ ATPase domain-containing protein</fullName>
    </recommendedName>
</protein>
<dbReference type="OrthoDB" id="9757917at2"/>
<comment type="caution">
    <text evidence="1">The sequence shown here is derived from an EMBL/GenBank/DDBJ whole genome shotgun (WGS) entry which is preliminary data.</text>
</comment>
<dbReference type="InterPro" id="IPR050534">
    <property type="entry name" value="Coronavir_polyprotein_1ab"/>
</dbReference>
<sequence length="605" mass="65334">MLPILPSLAPSRRLHEEFLDEEVRLQVEDFRQKAETSACVLRDTHEELFVALYLGHDAGGHAILGFRAGAPLPRLREYCLALLPPDHLSRHRDWPTALTYAELAAGCRARAEVSCVWHSFSATPDNPTALQLVGFKGFTLEFAACLVPRCVVVLGPQPPPLDYLRQLLRTVRHTPAHTPAGYLLDLPLTPVAATAAPPPTPQPLNSPRLADFLLGQSRLTPALLVQGPPGTGKTYLLAEICAQLLAQGRRILVTALTNRALLELATKPHLAPWRDQHKVLKLALSTDEEVAAPGLQAATRLTALPGTLVLATFHMMSVGAAGSPEIEAAGSAEWFDYVLVDEASQALLATLALARTLGERHLWVGDTAQLPPIVRQQSERLRVPGAVSGIRTVHDYAGLPSFRLTHTHRLPPRAARFTGLFYDNTLVSSASTTGQLLPGRLSLLLRQVLHPEGGPTLVPVAMPPGHEAPPTMLQLVKQLVTDLFQADEPLAVAVLTHRRTTNRALQRTLAGIAVPAGSALVTDTVARVQGLTCDICLYVLPAAGYTYSLEAATFNVATSRARRHTLIVADESISENNGLAAGPVQAFLSSLMHQKPMLLIESLQQ</sequence>
<name>A0A5R8WJC6_9BACT</name>
<dbReference type="InterPro" id="IPR027417">
    <property type="entry name" value="P-loop_NTPase"/>
</dbReference>
<dbReference type="Pfam" id="PF13245">
    <property type="entry name" value="AAA_19"/>
    <property type="match status" value="1"/>
</dbReference>
<keyword evidence="2" id="KW-1185">Reference proteome</keyword>
<evidence type="ECO:0008006" key="3">
    <source>
        <dbReference type="Google" id="ProtNLM"/>
    </source>
</evidence>
<evidence type="ECO:0000313" key="2">
    <source>
        <dbReference type="Proteomes" id="UP000305517"/>
    </source>
</evidence>
<dbReference type="EMBL" id="VAJM01000015">
    <property type="protein sequence ID" value="TLM88987.1"/>
    <property type="molecule type" value="Genomic_DNA"/>
</dbReference>
<organism evidence="1 2">
    <name type="scientific">Hymenobacter jeollabukensis</name>
    <dbReference type="NCBI Taxonomy" id="2025313"/>
    <lineage>
        <taxon>Bacteria</taxon>
        <taxon>Pseudomonadati</taxon>
        <taxon>Bacteroidota</taxon>
        <taxon>Cytophagia</taxon>
        <taxon>Cytophagales</taxon>
        <taxon>Hymenobacteraceae</taxon>
        <taxon>Hymenobacter</taxon>
    </lineage>
</organism>
<dbReference type="GO" id="GO:0043139">
    <property type="term" value="F:5'-3' DNA helicase activity"/>
    <property type="evidence" value="ECO:0007669"/>
    <property type="project" value="TreeGrafter"/>
</dbReference>
<reference evidence="1 2" key="1">
    <citation type="submission" date="2019-05" db="EMBL/GenBank/DDBJ databases">
        <title>Hymenobacter edaphi sp. nov., isolated from abandoned arsenic-contaminated farmland soil.</title>
        <authorList>
            <person name="Nie L."/>
        </authorList>
    </citation>
    <scope>NUCLEOTIDE SEQUENCE [LARGE SCALE GENOMIC DNA]</scope>
    <source>
        <strain evidence="1 2">1-3-3-8</strain>
    </source>
</reference>